<keyword evidence="2" id="KW-1185">Reference proteome</keyword>
<name>A0A0E0N4P0_ORYRU</name>
<organism evidence="1 2">
    <name type="scientific">Oryza rufipogon</name>
    <name type="common">Brownbeard rice</name>
    <name type="synonym">Asian wild rice</name>
    <dbReference type="NCBI Taxonomy" id="4529"/>
    <lineage>
        <taxon>Eukaryota</taxon>
        <taxon>Viridiplantae</taxon>
        <taxon>Streptophyta</taxon>
        <taxon>Embryophyta</taxon>
        <taxon>Tracheophyta</taxon>
        <taxon>Spermatophyta</taxon>
        <taxon>Magnoliopsida</taxon>
        <taxon>Liliopsida</taxon>
        <taxon>Poales</taxon>
        <taxon>Poaceae</taxon>
        <taxon>BOP clade</taxon>
        <taxon>Oryzoideae</taxon>
        <taxon>Oryzeae</taxon>
        <taxon>Oryzinae</taxon>
        <taxon>Oryza</taxon>
    </lineage>
</organism>
<evidence type="ECO:0000313" key="2">
    <source>
        <dbReference type="Proteomes" id="UP000008022"/>
    </source>
</evidence>
<dbReference type="EnsemblPlants" id="ORUFI01G39850.1">
    <property type="protein sequence ID" value="ORUFI01G39850.1"/>
    <property type="gene ID" value="ORUFI01G39850"/>
</dbReference>
<proteinExistence type="predicted"/>
<dbReference type="Proteomes" id="UP000008022">
    <property type="component" value="Unassembled WGS sequence"/>
</dbReference>
<dbReference type="AlphaFoldDB" id="A0A0E0N4P0"/>
<protein>
    <submittedName>
        <fullName evidence="1">Uncharacterized protein</fullName>
    </submittedName>
</protein>
<reference evidence="2" key="1">
    <citation type="submission" date="2013-06" db="EMBL/GenBank/DDBJ databases">
        <authorList>
            <person name="Zhao Q."/>
        </authorList>
    </citation>
    <scope>NUCLEOTIDE SEQUENCE</scope>
    <source>
        <strain evidence="2">cv. W1943</strain>
    </source>
</reference>
<dbReference type="Gramene" id="ORUFI01G39850.1">
    <property type="protein sequence ID" value="ORUFI01G39850.1"/>
    <property type="gene ID" value="ORUFI01G39850"/>
</dbReference>
<reference evidence="1" key="2">
    <citation type="submission" date="2015-06" db="UniProtKB">
        <authorList>
            <consortium name="EnsemblPlants"/>
        </authorList>
    </citation>
    <scope>IDENTIFICATION</scope>
</reference>
<sequence length="89" mass="9230">MSAGFVTFMPVPSPPALARSVLVPIHRPRDRSKSSSLSAGPSSSLRFFNLCPSVHSSWLGQRPPPLPCTTATVAAAAKLSSVPRSASAS</sequence>
<evidence type="ECO:0000313" key="1">
    <source>
        <dbReference type="EnsemblPlants" id="ORUFI01G39850.1"/>
    </source>
</evidence>
<dbReference type="HOGENOM" id="CLU_2458675_0_0_1"/>
<accession>A0A0E0N4P0</accession>